<name>A0A922SZH6_9PLEO</name>
<gene>
    <name evidence="2" type="ORF">Ptr86124_001857</name>
</gene>
<evidence type="ECO:0000313" key="3">
    <source>
        <dbReference type="Proteomes" id="UP000249757"/>
    </source>
</evidence>
<protein>
    <submittedName>
        <fullName evidence="2">DUF1772 domain containing protein</fullName>
    </submittedName>
</protein>
<comment type="caution">
    <text evidence="2">The sequence shown here is derived from an EMBL/GenBank/DDBJ whole genome shotgun (WGS) entry which is preliminary data.</text>
</comment>
<keyword evidence="3" id="KW-1185">Reference proteome</keyword>
<dbReference type="EMBL" id="NRDI02000002">
    <property type="protein sequence ID" value="KAI1518729.1"/>
    <property type="molecule type" value="Genomic_DNA"/>
</dbReference>
<accession>A0A922SZH6</accession>
<sequence length="179" mass="20168">MGVLDTIYPVLPYVQWTITVCLFIATGVAWCFILWIVPIIKLNKSISAVASLLEVSKRGGWWLDPTNATFAFMLAIISILVSRHPDPSEAALWKYYAVSSAALFNVAWWERVFIFPLEDWIAALDKEKGKIGASSDRWMDATTGSALHRDMDKWCRYHAVRATMPLIAGLSALTGNMRW</sequence>
<keyword evidence="1" id="KW-0812">Transmembrane</keyword>
<reference evidence="3" key="1">
    <citation type="journal article" date="2022" name="Microb. Genom.">
        <title>A global pangenome for the wheat fungal pathogen Pyrenophora tritici-repentis and prediction of effector protein structural homology.</title>
        <authorList>
            <person name="Moolhuijzen P.M."/>
            <person name="See P.T."/>
            <person name="Shi G."/>
            <person name="Powell H.R."/>
            <person name="Cockram J."/>
            <person name="Jorgensen L.N."/>
            <person name="Benslimane H."/>
            <person name="Strelkov S.E."/>
            <person name="Turner J."/>
            <person name="Liu Z."/>
            <person name="Moffat C.S."/>
        </authorList>
    </citation>
    <scope>NUCLEOTIDE SEQUENCE [LARGE SCALE GENOMIC DNA]</scope>
</reference>
<feature type="transmembrane region" description="Helical" evidence="1">
    <location>
        <begin position="13"/>
        <end position="40"/>
    </location>
</feature>
<dbReference type="OMA" id="VAWWERV"/>
<keyword evidence="1" id="KW-0472">Membrane</keyword>
<dbReference type="AlphaFoldDB" id="A0A922SZH6"/>
<dbReference type="Proteomes" id="UP000249757">
    <property type="component" value="Unassembled WGS sequence"/>
</dbReference>
<evidence type="ECO:0000313" key="2">
    <source>
        <dbReference type="EMBL" id="KAI1518729.1"/>
    </source>
</evidence>
<proteinExistence type="predicted"/>
<organism evidence="2 3">
    <name type="scientific">Pyrenophora tritici-repentis</name>
    <dbReference type="NCBI Taxonomy" id="45151"/>
    <lineage>
        <taxon>Eukaryota</taxon>
        <taxon>Fungi</taxon>
        <taxon>Dikarya</taxon>
        <taxon>Ascomycota</taxon>
        <taxon>Pezizomycotina</taxon>
        <taxon>Dothideomycetes</taxon>
        <taxon>Pleosporomycetidae</taxon>
        <taxon>Pleosporales</taxon>
        <taxon>Pleosporineae</taxon>
        <taxon>Pleosporaceae</taxon>
        <taxon>Pyrenophora</taxon>
    </lineage>
</organism>
<dbReference type="OrthoDB" id="3648235at2759"/>
<evidence type="ECO:0000256" key="1">
    <source>
        <dbReference type="SAM" id="Phobius"/>
    </source>
</evidence>
<keyword evidence="1" id="KW-1133">Transmembrane helix</keyword>
<dbReference type="Pfam" id="PF08592">
    <property type="entry name" value="Anthrone_oxy"/>
    <property type="match status" value="1"/>
</dbReference>
<dbReference type="InterPro" id="IPR013901">
    <property type="entry name" value="Anthrone_oxy"/>
</dbReference>